<accession>A0A6P0H4F6</accession>
<dbReference type="Proteomes" id="UP000471152">
    <property type="component" value="Unassembled WGS sequence"/>
</dbReference>
<protein>
    <submittedName>
        <fullName evidence="2">SRPBCC family protein</fullName>
    </submittedName>
</protein>
<keyword evidence="3" id="KW-1185">Reference proteome</keyword>
<evidence type="ECO:0000313" key="1">
    <source>
        <dbReference type="EMBL" id="NEK93850.1"/>
    </source>
</evidence>
<dbReference type="SUPFAM" id="SSF55961">
    <property type="entry name" value="Bet v1-like"/>
    <property type="match status" value="1"/>
</dbReference>
<dbReference type="AlphaFoldDB" id="A0A6P0H4F6"/>
<dbReference type="EMBL" id="JAAGWB010000013">
    <property type="protein sequence ID" value="NEN50617.1"/>
    <property type="molecule type" value="Genomic_DNA"/>
</dbReference>
<dbReference type="EMBL" id="JAAGWH010000013">
    <property type="protein sequence ID" value="NEK93850.1"/>
    <property type="molecule type" value="Genomic_DNA"/>
</dbReference>
<comment type="caution">
    <text evidence="2">The sequence shown here is derived from an EMBL/GenBank/DDBJ whole genome shotgun (WGS) entry which is preliminary data.</text>
</comment>
<dbReference type="InterPro" id="IPR023393">
    <property type="entry name" value="START-like_dom_sf"/>
</dbReference>
<sequence>MTTLTLHATGPVDPAEAWSRYLHPARWSSWSPYITGADTDALTISQGVTGRVRGPVGVSVPFLVDEVDAATRSWRWTVQVGPARLTLLHWVASGPDGGTTTGLRVRGPLPLVVGYAPAALAALNGLVRA</sequence>
<dbReference type="Proteomes" id="UP000468828">
    <property type="component" value="Unassembled WGS sequence"/>
</dbReference>
<reference evidence="2 4" key="2">
    <citation type="submission" date="2020-02" db="EMBL/GenBank/DDBJ databases">
        <title>The WGS of Modestobacter muralis DSM 100205.</title>
        <authorList>
            <person name="Jiang Z."/>
        </authorList>
    </citation>
    <scope>NUCLEOTIDE SEQUENCE [LARGE SCALE GENOMIC DNA]</scope>
    <source>
        <strain evidence="2 4">DSM 100205</strain>
    </source>
</reference>
<organism evidence="2 4">
    <name type="scientific">Modestobacter muralis</name>
    <dbReference type="NCBI Taxonomy" id="1608614"/>
    <lineage>
        <taxon>Bacteria</taxon>
        <taxon>Bacillati</taxon>
        <taxon>Actinomycetota</taxon>
        <taxon>Actinomycetes</taxon>
        <taxon>Geodermatophilales</taxon>
        <taxon>Geodermatophilaceae</taxon>
        <taxon>Modestobacter</taxon>
    </lineage>
</organism>
<evidence type="ECO:0000313" key="2">
    <source>
        <dbReference type="EMBL" id="NEN50617.1"/>
    </source>
</evidence>
<dbReference type="Gene3D" id="3.30.530.20">
    <property type="match status" value="1"/>
</dbReference>
<proteinExistence type="predicted"/>
<gene>
    <name evidence="2" type="ORF">G3R41_06630</name>
    <name evidence="1" type="ORF">GCU67_06630</name>
</gene>
<name>A0A6P0H4F6_9ACTN</name>
<reference evidence="1 3" key="1">
    <citation type="submission" date="2020-01" db="EMBL/GenBank/DDBJ databases">
        <title>the WGS Modestobacter muralis CPCC 204518.</title>
        <authorList>
            <person name="Jiang Z."/>
        </authorList>
    </citation>
    <scope>NUCLEOTIDE SEQUENCE [LARGE SCALE GENOMIC DNA]</scope>
    <source>
        <strain evidence="1 3">DSM 100205</strain>
    </source>
</reference>
<evidence type="ECO:0000313" key="4">
    <source>
        <dbReference type="Proteomes" id="UP000471152"/>
    </source>
</evidence>
<evidence type="ECO:0000313" key="3">
    <source>
        <dbReference type="Proteomes" id="UP000468828"/>
    </source>
</evidence>
<dbReference type="RefSeq" id="WP_163610242.1">
    <property type="nucleotide sequence ID" value="NZ_JAAGWB010000013.1"/>
</dbReference>